<dbReference type="SUPFAM" id="SSF50729">
    <property type="entry name" value="PH domain-like"/>
    <property type="match status" value="1"/>
</dbReference>
<dbReference type="AlphaFoldDB" id="A0A183CJH6"/>
<evidence type="ECO:0000313" key="5">
    <source>
        <dbReference type="WBParaSite" id="GPLIN_001303200"/>
    </source>
</evidence>
<dbReference type="SUPFAM" id="SSF48065">
    <property type="entry name" value="DBL homology domain (DH-domain)"/>
    <property type="match status" value="1"/>
</dbReference>
<dbReference type="Pfam" id="PF00621">
    <property type="entry name" value="RhoGEF"/>
    <property type="match status" value="1"/>
</dbReference>
<proteinExistence type="predicted"/>
<evidence type="ECO:0000256" key="1">
    <source>
        <dbReference type="ARBA" id="ARBA00022658"/>
    </source>
</evidence>
<dbReference type="InterPro" id="IPR000219">
    <property type="entry name" value="DH_dom"/>
</dbReference>
<dbReference type="Gene3D" id="1.20.900.10">
    <property type="entry name" value="Dbl homology (DH) domain"/>
    <property type="match status" value="1"/>
</dbReference>
<dbReference type="InterPro" id="IPR056466">
    <property type="entry name" value="Spectrin_DBS"/>
</dbReference>
<dbReference type="InterPro" id="IPR051336">
    <property type="entry name" value="RhoGEF_Guanine_NuclExch_SF"/>
</dbReference>
<dbReference type="Pfam" id="PF22697">
    <property type="entry name" value="SOS1_NGEF_PH"/>
    <property type="match status" value="1"/>
</dbReference>
<reference evidence="4" key="2">
    <citation type="submission" date="2014-05" db="EMBL/GenBank/DDBJ databases">
        <title>The genome and life-stage specific transcriptomes of Globodera pallida elucidate key aspects of plant parasitism by a cyst nematode.</title>
        <authorList>
            <person name="Cotton J.A."/>
            <person name="Lilley C.J."/>
            <person name="Jones L.M."/>
            <person name="Kikuchi T."/>
            <person name="Reid A.J."/>
            <person name="Thorpe P."/>
            <person name="Tsai I.J."/>
            <person name="Beasley H."/>
            <person name="Blok V."/>
            <person name="Cock P.J.A."/>
            <person name="Van den Akker S.E."/>
            <person name="Holroyd N."/>
            <person name="Hunt M."/>
            <person name="Mantelin S."/>
            <person name="Naghra H."/>
            <person name="Pain A."/>
            <person name="Palomares-Rius J.E."/>
            <person name="Zarowiecki M."/>
            <person name="Berriman M."/>
            <person name="Jones J.T."/>
            <person name="Urwin P.E."/>
        </authorList>
    </citation>
    <scope>NUCLEOTIDE SEQUENCE [LARGE SCALE GENOMIC DNA]</scope>
    <source>
        <strain evidence="4">Lindley</strain>
    </source>
</reference>
<dbReference type="SMART" id="SM00233">
    <property type="entry name" value="PH"/>
    <property type="match status" value="1"/>
</dbReference>
<dbReference type="SMART" id="SM00325">
    <property type="entry name" value="RhoGEF"/>
    <property type="match status" value="1"/>
</dbReference>
<feature type="compositionally biased region" description="Polar residues" evidence="2">
    <location>
        <begin position="581"/>
        <end position="601"/>
    </location>
</feature>
<accession>A0A183CJH6</accession>
<feature type="region of interest" description="Disordered" evidence="2">
    <location>
        <begin position="565"/>
        <end position="623"/>
    </location>
</feature>
<name>A0A183CJH6_GLOPA</name>
<feature type="region of interest" description="Disordered" evidence="2">
    <location>
        <begin position="122"/>
        <end position="186"/>
    </location>
</feature>
<keyword evidence="1" id="KW-0344">Guanine-nucleotide releasing factor</keyword>
<evidence type="ECO:0000259" key="3">
    <source>
        <dbReference type="PROSITE" id="PS50010"/>
    </source>
</evidence>
<evidence type="ECO:0000256" key="2">
    <source>
        <dbReference type="SAM" id="MobiDB-lite"/>
    </source>
</evidence>
<sequence>MTTDKQRVPFDLCPKPQKANNWCRRGVELLSVAPLDLLSAGCSNNLAIYEHATARLEEFITEGDSLKVDVLRTASSCCPTANSSGDDQHMLTTAETCSLLAQVTERIDDIRRLSRARHEALKRLGEEKGRQRDGARPVQAVSPEKTQKRQQNNGDTKQHFVPQQHRQLSLDEQSPRPSHQCSPAPPVRAEDVVHGLCCSSSPSSSKCLCKFCGALAVALDNDGLGEETIPVKVAYVLEELLSTEKSYVCELEEIVKHYMQPFEVLDLSGNSQIPSGLRGQADILFGNIRELLDFHRCLLLPALQHSSNSVHGVSFVLNAQRHRLLALYRTYCRNKPISEVLRAENSADQLKFFMECQRRAGHLLPLSAYLLKPIQRITKYQLLLKELIRRCSDADQSQSVQSALAAMLDILAQIDADMEHLHILGYPGDLRLLGALRLRTECEVYSVKRAKSTFSGGSSGGATNRRSGAKGKHQKRHLFLFDGGVLFCKKRVQSVHISGEYYEHKLCIPMHSLAFSDCSSHSDELFDIWDVRDSVSYAVKTVEDRGRTKWLQRLTIVHQQKMAESAQEGIPMEPHPPWHNKMNSSTKTSRPQSWTTTSSSEDGGVGMASSGVMSSRSSTASSYSTNFEEKYAQGEMVEMSVSCGNPSELVPNSTNVQVQFHSQPPKNAEEKSKRTTNGGG</sequence>
<dbReference type="Gene3D" id="2.30.29.30">
    <property type="entry name" value="Pleckstrin-homology domain (PH domain)/Phosphotyrosine-binding domain (PTB)"/>
    <property type="match status" value="1"/>
</dbReference>
<feature type="domain" description="DH" evidence="3">
    <location>
        <begin position="232"/>
        <end position="417"/>
    </location>
</feature>
<dbReference type="InterPro" id="IPR011993">
    <property type="entry name" value="PH-like_dom_sf"/>
</dbReference>
<dbReference type="PROSITE" id="PS50010">
    <property type="entry name" value="DH_2"/>
    <property type="match status" value="1"/>
</dbReference>
<feature type="compositionally biased region" description="Polar residues" evidence="2">
    <location>
        <begin position="642"/>
        <end position="665"/>
    </location>
</feature>
<dbReference type="InterPro" id="IPR055251">
    <property type="entry name" value="SOS1_NGEF_PH"/>
</dbReference>
<dbReference type="CDD" id="cd00160">
    <property type="entry name" value="RhoGEF"/>
    <property type="match status" value="1"/>
</dbReference>
<dbReference type="GO" id="GO:0005737">
    <property type="term" value="C:cytoplasm"/>
    <property type="evidence" value="ECO:0007669"/>
    <property type="project" value="TreeGrafter"/>
</dbReference>
<dbReference type="PANTHER" id="PTHR22826">
    <property type="entry name" value="RHO GUANINE EXCHANGE FACTOR-RELATED"/>
    <property type="match status" value="1"/>
</dbReference>
<protein>
    <submittedName>
        <fullName evidence="5">DH domain-containing protein</fullName>
    </submittedName>
</protein>
<dbReference type="InterPro" id="IPR001849">
    <property type="entry name" value="PH_domain"/>
</dbReference>
<evidence type="ECO:0000313" key="4">
    <source>
        <dbReference type="Proteomes" id="UP000050741"/>
    </source>
</evidence>
<keyword evidence="4" id="KW-1185">Reference proteome</keyword>
<dbReference type="GO" id="GO:0005085">
    <property type="term" value="F:guanyl-nucleotide exchange factor activity"/>
    <property type="evidence" value="ECO:0007669"/>
    <property type="project" value="UniProtKB-KW"/>
</dbReference>
<organism evidence="4 5">
    <name type="scientific">Globodera pallida</name>
    <name type="common">Potato cyst nematode worm</name>
    <name type="synonym">Heterodera pallida</name>
    <dbReference type="NCBI Taxonomy" id="36090"/>
    <lineage>
        <taxon>Eukaryota</taxon>
        <taxon>Metazoa</taxon>
        <taxon>Ecdysozoa</taxon>
        <taxon>Nematoda</taxon>
        <taxon>Chromadorea</taxon>
        <taxon>Rhabditida</taxon>
        <taxon>Tylenchina</taxon>
        <taxon>Tylenchomorpha</taxon>
        <taxon>Tylenchoidea</taxon>
        <taxon>Heteroderidae</taxon>
        <taxon>Heteroderinae</taxon>
        <taxon>Globodera</taxon>
    </lineage>
</organism>
<reference evidence="4" key="1">
    <citation type="submission" date="2013-12" db="EMBL/GenBank/DDBJ databases">
        <authorList>
            <person name="Aslett M."/>
        </authorList>
    </citation>
    <scope>NUCLEOTIDE SEQUENCE [LARGE SCALE GENOMIC DNA]</scope>
    <source>
        <strain evidence="4">Lindley</strain>
    </source>
</reference>
<feature type="compositionally biased region" description="Polar residues" evidence="2">
    <location>
        <begin position="164"/>
        <end position="181"/>
    </location>
</feature>
<dbReference type="WBParaSite" id="GPLIN_001303200">
    <property type="protein sequence ID" value="GPLIN_001303200"/>
    <property type="gene ID" value="GPLIN_001303200"/>
</dbReference>
<dbReference type="Proteomes" id="UP000050741">
    <property type="component" value="Unassembled WGS sequence"/>
</dbReference>
<reference evidence="5" key="3">
    <citation type="submission" date="2016-06" db="UniProtKB">
        <authorList>
            <consortium name="WormBaseParasite"/>
        </authorList>
    </citation>
    <scope>IDENTIFICATION</scope>
</reference>
<feature type="compositionally biased region" description="Low complexity" evidence="2">
    <location>
        <begin position="607"/>
        <end position="623"/>
    </location>
</feature>
<feature type="compositionally biased region" description="Basic and acidic residues" evidence="2">
    <location>
        <begin position="122"/>
        <end position="135"/>
    </location>
</feature>
<dbReference type="Pfam" id="PF23289">
    <property type="entry name" value="Spectrin_5"/>
    <property type="match status" value="1"/>
</dbReference>
<feature type="region of interest" description="Disordered" evidence="2">
    <location>
        <begin position="642"/>
        <end position="680"/>
    </location>
</feature>
<dbReference type="InterPro" id="IPR035899">
    <property type="entry name" value="DBL_dom_sf"/>
</dbReference>
<dbReference type="PANTHER" id="PTHR22826:SF211">
    <property type="entry name" value="LD43457P"/>
    <property type="match status" value="1"/>
</dbReference>